<feature type="non-terminal residue" evidence="2">
    <location>
        <position position="1"/>
    </location>
</feature>
<name>A0A392WCS0_9FABA</name>
<dbReference type="EMBL" id="LXQA011467453">
    <property type="protein sequence ID" value="MCI98227.1"/>
    <property type="molecule type" value="Genomic_DNA"/>
</dbReference>
<feature type="non-terminal residue" evidence="2">
    <location>
        <position position="66"/>
    </location>
</feature>
<organism evidence="2 3">
    <name type="scientific">Trifolium medium</name>
    <dbReference type="NCBI Taxonomy" id="97028"/>
    <lineage>
        <taxon>Eukaryota</taxon>
        <taxon>Viridiplantae</taxon>
        <taxon>Streptophyta</taxon>
        <taxon>Embryophyta</taxon>
        <taxon>Tracheophyta</taxon>
        <taxon>Spermatophyta</taxon>
        <taxon>Magnoliopsida</taxon>
        <taxon>eudicotyledons</taxon>
        <taxon>Gunneridae</taxon>
        <taxon>Pentapetalae</taxon>
        <taxon>rosids</taxon>
        <taxon>fabids</taxon>
        <taxon>Fabales</taxon>
        <taxon>Fabaceae</taxon>
        <taxon>Papilionoideae</taxon>
        <taxon>50 kb inversion clade</taxon>
        <taxon>NPAAA clade</taxon>
        <taxon>Hologalegina</taxon>
        <taxon>IRL clade</taxon>
        <taxon>Trifolieae</taxon>
        <taxon>Trifolium</taxon>
    </lineage>
</organism>
<dbReference type="Proteomes" id="UP000265520">
    <property type="component" value="Unassembled WGS sequence"/>
</dbReference>
<reference evidence="2 3" key="1">
    <citation type="journal article" date="2018" name="Front. Plant Sci.">
        <title>Red Clover (Trifolium pratense) and Zigzag Clover (T. medium) - A Picture of Genomic Similarities and Differences.</title>
        <authorList>
            <person name="Dluhosova J."/>
            <person name="Istvanek J."/>
            <person name="Nedelnik J."/>
            <person name="Repkova J."/>
        </authorList>
    </citation>
    <scope>NUCLEOTIDE SEQUENCE [LARGE SCALE GENOMIC DNA]</scope>
    <source>
        <strain evidence="3">cv. 10/8</strain>
        <tissue evidence="2">Leaf</tissue>
    </source>
</reference>
<protein>
    <submittedName>
        <fullName evidence="2">Uncharacterized protein</fullName>
    </submittedName>
</protein>
<proteinExistence type="predicted"/>
<evidence type="ECO:0000313" key="2">
    <source>
        <dbReference type="EMBL" id="MCI98227.1"/>
    </source>
</evidence>
<comment type="caution">
    <text evidence="2">The sequence shown here is derived from an EMBL/GenBank/DDBJ whole genome shotgun (WGS) entry which is preliminary data.</text>
</comment>
<sequence length="66" mass="7140">SEDGDVPVLTERQSGKRPQGMQEISVDTAQPTTSITNADLAAVIATLKQTTEALQSQSRRLDEQNL</sequence>
<feature type="region of interest" description="Disordered" evidence="1">
    <location>
        <begin position="1"/>
        <end position="30"/>
    </location>
</feature>
<evidence type="ECO:0000256" key="1">
    <source>
        <dbReference type="SAM" id="MobiDB-lite"/>
    </source>
</evidence>
<accession>A0A392WCS0</accession>
<dbReference type="AlphaFoldDB" id="A0A392WCS0"/>
<evidence type="ECO:0000313" key="3">
    <source>
        <dbReference type="Proteomes" id="UP000265520"/>
    </source>
</evidence>
<keyword evidence="3" id="KW-1185">Reference proteome</keyword>